<dbReference type="EC" id="2.1.1.67" evidence="4 9"/>
<keyword evidence="6 9" id="KW-0489">Methyltransferase</keyword>
<dbReference type="SUPFAM" id="SSF53335">
    <property type="entry name" value="S-adenosyl-L-methionine-dependent methyltransferases"/>
    <property type="match status" value="1"/>
</dbReference>
<dbReference type="Proteomes" id="UP000297890">
    <property type="component" value="Unassembled WGS sequence"/>
</dbReference>
<dbReference type="Gene3D" id="3.40.50.150">
    <property type="entry name" value="Vaccinia Virus protein VP39"/>
    <property type="match status" value="1"/>
</dbReference>
<proteinExistence type="inferred from homology"/>
<dbReference type="GO" id="GO:0032259">
    <property type="term" value="P:methylation"/>
    <property type="evidence" value="ECO:0007669"/>
    <property type="project" value="UniProtKB-KW"/>
</dbReference>
<evidence type="ECO:0000256" key="8">
    <source>
        <dbReference type="ARBA" id="ARBA00022691"/>
    </source>
</evidence>
<evidence type="ECO:0000313" key="10">
    <source>
        <dbReference type="EMBL" id="TFZ82880.1"/>
    </source>
</evidence>
<gene>
    <name evidence="9" type="primary">tpm</name>
    <name evidence="10" type="ORF">E4680_06290</name>
</gene>
<dbReference type="OrthoDB" id="9778208at2"/>
<dbReference type="NCBIfam" id="TIGR03840">
    <property type="entry name" value="TMPT_Se_Te"/>
    <property type="match status" value="1"/>
</dbReference>
<comment type="similarity">
    <text evidence="3 9">Belongs to the class I-like SAM-binding methyltransferase superfamily. TPMT family.</text>
</comment>
<feature type="binding site" evidence="9">
    <location>
        <position position="63"/>
    </location>
    <ligand>
        <name>S-adenosyl-L-methionine</name>
        <dbReference type="ChEBI" id="CHEBI:59789"/>
    </ligand>
</feature>
<feature type="binding site" evidence="9">
    <location>
        <position position="42"/>
    </location>
    <ligand>
        <name>S-adenosyl-L-methionine</name>
        <dbReference type="ChEBI" id="CHEBI:59789"/>
    </ligand>
</feature>
<evidence type="ECO:0000256" key="9">
    <source>
        <dbReference type="HAMAP-Rule" id="MF_00812"/>
    </source>
</evidence>
<dbReference type="AlphaFoldDB" id="A0A4Z0FAF0"/>
<sequence>MDPQFWHARWARGEIGFHLDRVHPMLARYGAPLAGRRVLVPLCGKSLDMVYLAGLGCTVVGIELSAAAIDAFFAEHGLEPAVSTQGPGRIWQAGPYTLLEGDYFEFTAADLGAPCTGLYDRAALIALPPERRSAYAVHAAHLLASGAWGLLITLEYPQEVMAGPPFSVPESEVRTLYGPLAEARVLAVEDALAAEPRFAERGLTRLEQCAWALEFPVA</sequence>
<dbReference type="FunFam" id="3.40.50.150:FF:000101">
    <property type="entry name" value="Thiopurine S-methyltransferase"/>
    <property type="match status" value="1"/>
</dbReference>
<dbReference type="EMBL" id="SRIO01000006">
    <property type="protein sequence ID" value="TFZ82880.1"/>
    <property type="molecule type" value="Genomic_DNA"/>
</dbReference>
<evidence type="ECO:0000256" key="6">
    <source>
        <dbReference type="ARBA" id="ARBA00022603"/>
    </source>
</evidence>
<dbReference type="InterPro" id="IPR025835">
    <property type="entry name" value="Thiopurine_S-MeTrfase"/>
</dbReference>
<dbReference type="GO" id="GO:0010038">
    <property type="term" value="P:response to metal ion"/>
    <property type="evidence" value="ECO:0007669"/>
    <property type="project" value="InterPro"/>
</dbReference>
<evidence type="ECO:0000256" key="5">
    <source>
        <dbReference type="ARBA" id="ARBA00022490"/>
    </source>
</evidence>
<dbReference type="Pfam" id="PF05724">
    <property type="entry name" value="TPMT"/>
    <property type="match status" value="1"/>
</dbReference>
<comment type="subcellular location">
    <subcellularLocation>
        <location evidence="2 9">Cytoplasm</location>
    </subcellularLocation>
</comment>
<comment type="caution">
    <text evidence="10">The sequence shown here is derived from an EMBL/GenBank/DDBJ whole genome shotgun (WGS) entry which is preliminary data.</text>
</comment>
<evidence type="ECO:0000256" key="7">
    <source>
        <dbReference type="ARBA" id="ARBA00022679"/>
    </source>
</evidence>
<keyword evidence="7 9" id="KW-0808">Transferase</keyword>
<dbReference type="InterPro" id="IPR008854">
    <property type="entry name" value="TPMT"/>
</dbReference>
<keyword evidence="11" id="KW-1185">Reference proteome</keyword>
<dbReference type="HAMAP" id="MF_00812">
    <property type="entry name" value="Thiopur_methtran"/>
    <property type="match status" value="1"/>
</dbReference>
<dbReference type="PANTHER" id="PTHR10259:SF11">
    <property type="entry name" value="THIOPURINE S-METHYLTRANSFERASE"/>
    <property type="match status" value="1"/>
</dbReference>
<evidence type="ECO:0000256" key="4">
    <source>
        <dbReference type="ARBA" id="ARBA00011905"/>
    </source>
</evidence>
<evidence type="ECO:0000256" key="2">
    <source>
        <dbReference type="ARBA" id="ARBA00004496"/>
    </source>
</evidence>
<organism evidence="10 11">
    <name type="scientific">Candidatus Macondimonas diazotrophica</name>
    <dbReference type="NCBI Taxonomy" id="2305248"/>
    <lineage>
        <taxon>Bacteria</taxon>
        <taxon>Pseudomonadati</taxon>
        <taxon>Pseudomonadota</taxon>
        <taxon>Gammaproteobacteria</taxon>
        <taxon>Chromatiales</taxon>
        <taxon>Ectothiorhodospiraceae</taxon>
        <taxon>Candidatus Macondimonas</taxon>
    </lineage>
</organism>
<feature type="binding site" evidence="9">
    <location>
        <position position="121"/>
    </location>
    <ligand>
        <name>S-adenosyl-L-methionine</name>
        <dbReference type="ChEBI" id="CHEBI:59789"/>
    </ligand>
</feature>
<dbReference type="NCBIfam" id="NF009732">
    <property type="entry name" value="PRK13255.1"/>
    <property type="match status" value="1"/>
</dbReference>
<dbReference type="PIRSF" id="PIRSF023956">
    <property type="entry name" value="Thiopurine_S-methyltransferase"/>
    <property type="match status" value="1"/>
</dbReference>
<evidence type="ECO:0000313" key="11">
    <source>
        <dbReference type="Proteomes" id="UP000297890"/>
    </source>
</evidence>
<dbReference type="PROSITE" id="PS51585">
    <property type="entry name" value="SAM_MT_TPMT"/>
    <property type="match status" value="1"/>
</dbReference>
<dbReference type="InterPro" id="IPR022474">
    <property type="entry name" value="Thiopur_S-MeTfrase_Se/Te_detox"/>
</dbReference>
<dbReference type="InterPro" id="IPR029063">
    <property type="entry name" value="SAM-dependent_MTases_sf"/>
</dbReference>
<accession>A0A4Z0FAF0</accession>
<name>A0A4Z0FAF0_9GAMM</name>
<evidence type="ECO:0000256" key="1">
    <source>
        <dbReference type="ARBA" id="ARBA00000903"/>
    </source>
</evidence>
<reference evidence="10 11" key="1">
    <citation type="journal article" date="2019" name="ISME J.">
        <title>Candidatus Macondimonas diazotrophica, a novel gammaproteobacterial genus dominating crude-oil-contaminated coastal sediments.</title>
        <authorList>
            <person name="Karthikeyan S."/>
            <person name="Konstantinidis K."/>
        </authorList>
    </citation>
    <scope>NUCLEOTIDE SEQUENCE [LARGE SCALE GENOMIC DNA]</scope>
    <source>
        <strain evidence="10 11">KTK01</strain>
    </source>
</reference>
<feature type="binding site" evidence="9">
    <location>
        <position position="10"/>
    </location>
    <ligand>
        <name>S-adenosyl-L-methionine</name>
        <dbReference type="ChEBI" id="CHEBI:59789"/>
    </ligand>
</feature>
<evidence type="ECO:0000256" key="3">
    <source>
        <dbReference type="ARBA" id="ARBA00008145"/>
    </source>
</evidence>
<dbReference type="GO" id="GO:0005737">
    <property type="term" value="C:cytoplasm"/>
    <property type="evidence" value="ECO:0007669"/>
    <property type="project" value="UniProtKB-SubCell"/>
</dbReference>
<dbReference type="PANTHER" id="PTHR10259">
    <property type="entry name" value="THIOPURINE S-METHYLTRANSFERASE"/>
    <property type="match status" value="1"/>
</dbReference>
<protein>
    <recommendedName>
        <fullName evidence="4 9">Thiopurine S-methyltransferase</fullName>
        <ecNumber evidence="4 9">2.1.1.67</ecNumber>
    </recommendedName>
    <alternativeName>
        <fullName evidence="9">Thiopurine methyltransferase</fullName>
    </alternativeName>
</protein>
<keyword evidence="8 9" id="KW-0949">S-adenosyl-L-methionine</keyword>
<comment type="catalytic activity">
    <reaction evidence="1 9">
        <text>S-adenosyl-L-methionine + a thiopurine = S-adenosyl-L-homocysteine + a thiopurine S-methylether.</text>
        <dbReference type="EC" id="2.1.1.67"/>
    </reaction>
</comment>
<dbReference type="RefSeq" id="WP_135281550.1">
    <property type="nucleotide sequence ID" value="NZ_SRIO01000006.1"/>
</dbReference>
<keyword evidence="5 9" id="KW-0963">Cytoplasm</keyword>
<dbReference type="GO" id="GO:0008119">
    <property type="term" value="F:thiopurine S-methyltransferase activity"/>
    <property type="evidence" value="ECO:0007669"/>
    <property type="project" value="UniProtKB-UniRule"/>
</dbReference>